<keyword evidence="1" id="KW-1133">Transmembrane helix</keyword>
<feature type="transmembrane region" description="Helical" evidence="1">
    <location>
        <begin position="15"/>
        <end position="38"/>
    </location>
</feature>
<sequence length="136" mass="13722">MSVDSSSKAAQRGVILVEAMIGMVLAGLIATATVYAVARAGRAQNSANLRSAAVDQIRAQLMREGVALCGASRAVTVAGKSLSVSYRCTAYSGVSVTFPGVTTPVSVTLPATSTQKIQASVTDDVLGGTLTVSSAQ</sequence>
<proteinExistence type="predicted"/>
<gene>
    <name evidence="2" type="ORF">ACG00X_04670</name>
</gene>
<keyword evidence="3" id="KW-1185">Reference proteome</keyword>
<evidence type="ECO:0000256" key="1">
    <source>
        <dbReference type="SAM" id="Phobius"/>
    </source>
</evidence>
<keyword evidence="1" id="KW-0812">Transmembrane</keyword>
<evidence type="ECO:0000313" key="2">
    <source>
        <dbReference type="EMBL" id="MFG6456120.1"/>
    </source>
</evidence>
<dbReference type="Proteomes" id="UP001606305">
    <property type="component" value="Unassembled WGS sequence"/>
</dbReference>
<name>A0ABW7G2I0_9BURK</name>
<keyword evidence="1" id="KW-0472">Membrane</keyword>
<dbReference type="EMBL" id="JBIGIA010000003">
    <property type="protein sequence ID" value="MFG6456120.1"/>
    <property type="molecule type" value="Genomic_DNA"/>
</dbReference>
<accession>A0ABW7G2I0</accession>
<comment type="caution">
    <text evidence="2">The sequence shown here is derived from an EMBL/GenBank/DDBJ whole genome shotgun (WGS) entry which is preliminary data.</text>
</comment>
<reference evidence="2 3" key="1">
    <citation type="submission" date="2024-09" db="EMBL/GenBank/DDBJ databases">
        <title>Novel species of the genus Pelomonas and Roseateles isolated from streams.</title>
        <authorList>
            <person name="Lu H."/>
        </authorList>
    </citation>
    <scope>NUCLEOTIDE SEQUENCE [LARGE SCALE GENOMIC DNA]</scope>
    <source>
        <strain evidence="2 3">BYS96W</strain>
    </source>
</reference>
<evidence type="ECO:0000313" key="3">
    <source>
        <dbReference type="Proteomes" id="UP001606305"/>
    </source>
</evidence>
<organism evidence="2 3">
    <name type="scientific">Pelomonas nitida</name>
    <dbReference type="NCBI Taxonomy" id="3299027"/>
    <lineage>
        <taxon>Bacteria</taxon>
        <taxon>Pseudomonadati</taxon>
        <taxon>Pseudomonadota</taxon>
        <taxon>Betaproteobacteria</taxon>
        <taxon>Burkholderiales</taxon>
        <taxon>Sphaerotilaceae</taxon>
        <taxon>Roseateles</taxon>
    </lineage>
</organism>
<protein>
    <recommendedName>
        <fullName evidence="4">Prepilin-type N-terminal cleavage/methylation domain-containing protein</fullName>
    </recommendedName>
</protein>
<dbReference type="RefSeq" id="WP_394486834.1">
    <property type="nucleotide sequence ID" value="NZ_JBIGIA010000003.1"/>
</dbReference>
<evidence type="ECO:0008006" key="4">
    <source>
        <dbReference type="Google" id="ProtNLM"/>
    </source>
</evidence>